<protein>
    <submittedName>
        <fullName evidence="1">Uncharacterized protein</fullName>
    </submittedName>
</protein>
<accession>A0ACC1R761</accession>
<dbReference type="EMBL" id="JANAKD010000038">
    <property type="protein sequence ID" value="KAJ3498706.1"/>
    <property type="molecule type" value="Genomic_DNA"/>
</dbReference>
<evidence type="ECO:0000313" key="1">
    <source>
        <dbReference type="EMBL" id="KAJ3498706.1"/>
    </source>
</evidence>
<dbReference type="Proteomes" id="UP001148737">
    <property type="component" value="Unassembled WGS sequence"/>
</dbReference>
<proteinExistence type="predicted"/>
<name>A0ACC1R761_9HYPO</name>
<evidence type="ECO:0000313" key="2">
    <source>
        <dbReference type="Proteomes" id="UP001148737"/>
    </source>
</evidence>
<sequence length="1374" mass="151268">MQPTRPIMKPARPVLGKVLDTNDDDIYDIPTSPETKPNSPAKAASQAGAWRKIDIGKKRKHSSAFSEASTTKRPQPARPQAKSAPAPPVVPRRVHASLEPLPVKDADRETQTKGSALLPAAPIQPIKLAALPRTAKSELPDIPDTNVAAPRRQRLIDALAAQRAESPDSDRESDSASNSDAERSVSNTRLANAMGESTYNSPSPQIRLGAARTPDRRSGPAKSRKIKLTYSSSRSFLAGSQSQNDNAMFDDGSNLLQASGDEDPFAAPLSPPAADYDFEEDLDGPKVGIQSVHELRRAGANNRFSDEMDDLLSRIGKPSATPSSLRRNALCELANKLQRKEFAGQFRDHAARDNVVKAIGSEEDLISGFALTAALVTFLSFNPAPHLLRQLTAEKVSQLLIRLFQEQQDVLKISTQKHMNLARTTRVSLEHLKLAVLQMDIWHGQNPTSLAPRTLALQLLVVLSRSADSQCLERLTGDIERDMVSMAQTYSRERPPRNIDYILIILALEAQSNLISLESKKYAGAIKGCLQATLDTWLLQNDTLDNTTLKLAINITNSEIGASAFDESSLLSKLIASISAGLTQIQGTLQKGNFQNKLYDELLLILGILINVLEHCPSARTSVDGESLDKAAALWLSNMSFVNDADSVSKSKIGVALGYLAIVLGYLYLTASGRSQMQRRQDWPGPAHLVNSIEEFLRISKTIGTRTHELEKLVSDLRMQQASGGAKTHDSKMGQGRRMKRKQGAPEPLSEEHFARLKRKAGIPVDEDEQPAKPVAPKRRRTAKKAAVAKKSKKPLIESDSEENSPGQEDLDDVFGNESDEKLGDDFIGSGDSVVDSDEEVTNKRERFVFSDDEDDSDKEEALTAANIEGLSKKLDMQLEKERAEADAEVQESALQTNLDGDRPKVLGSLDESDEELGNTNALLAPDLQLLRQRITDIIRILGDFAKLAEEGRSRAEYTSQLLEDICSYYNYSPFLAEKLYNLFTPREAFAFFEANEAPRPIVIRTNTLRTHRRDLAQALINRGVTLEPVGKWSKVGLQVFESSVPLGATPEYLAGHYILQAASSFLPVMALSPQPGERVLDVRFSVLQKPRRIVHSIYETQQQTNEHRQNTGVIVANDPNKARAKGLIGNIHRLGAKNVIVCSYDAREFPRVMGGFDRVLLDAPCSGTGVIAKDPSVKTNKTERDFMTLPHTQKQLLLSAIDSVNHAGTGGYIVYSTCSVTVEENEQVVAYALSRRPNVRLVDTELPFGKEGFTSYMGKTFDPSLKLTRRYYPHTYNVDGFYVAKFKKIGPTPINVSKGKAGADEPMLPVDKTPIIEVDSTKSDGDGADGEFGGFDDNEDKEYMERAKRSAMRRRGLDPRSLDRPRGEKKKSG</sequence>
<keyword evidence="2" id="KW-1185">Reference proteome</keyword>
<reference evidence="1" key="1">
    <citation type="submission" date="2022-07" db="EMBL/GenBank/DDBJ databases">
        <title>Genome Sequence of Lecanicillium saksenae.</title>
        <authorList>
            <person name="Buettner E."/>
        </authorList>
    </citation>
    <scope>NUCLEOTIDE SEQUENCE</scope>
    <source>
        <strain evidence="1">VT-O1</strain>
    </source>
</reference>
<organism evidence="1 2">
    <name type="scientific">Lecanicillium saksenae</name>
    <dbReference type="NCBI Taxonomy" id="468837"/>
    <lineage>
        <taxon>Eukaryota</taxon>
        <taxon>Fungi</taxon>
        <taxon>Dikarya</taxon>
        <taxon>Ascomycota</taxon>
        <taxon>Pezizomycotina</taxon>
        <taxon>Sordariomycetes</taxon>
        <taxon>Hypocreomycetidae</taxon>
        <taxon>Hypocreales</taxon>
        <taxon>Cordycipitaceae</taxon>
        <taxon>Lecanicillium</taxon>
    </lineage>
</organism>
<gene>
    <name evidence="1" type="ORF">NLG97_g918</name>
</gene>
<comment type="caution">
    <text evidence="1">The sequence shown here is derived from an EMBL/GenBank/DDBJ whole genome shotgun (WGS) entry which is preliminary data.</text>
</comment>